<sequence>MPPVTEHRWPCDQCGAQLRFAPGQTSLICDHCGHVQAIPQAGERKRARALAEHDLAAGLRDDLPVSAIETVQTSTCTSCGARIEFSGATHATECPFCASPVVVDSGGARLIKPQALVPFVLTEDEARKAMIAWMGSLWFAPSTLLEYARKGRRMNGIYVPFWTFDAATRSSYTGMRGDAYYETQTVTVRVNGRNETRTEQVRKIRWYPASGRVARDFDDVLVLGSASLPRRLGNELTPWDLGRLEPYSPDYLAGFSAEGYTIALADADAQSKAVMAQVIEQDVRRDIGGDEQRITSVDTDFSDETFKHILLPVWMAAYKYNGKSYRFLVNGQTGEVQGERPWSVWKIGFAVLLGAAIVLGAIYLNDPSILGLPHPDWMN</sequence>
<organism evidence="2 3">
    <name type="scientific">Fuscovulum blasticum DSM 2131</name>
    <dbReference type="NCBI Taxonomy" id="1188250"/>
    <lineage>
        <taxon>Bacteria</taxon>
        <taxon>Pseudomonadati</taxon>
        <taxon>Pseudomonadota</taxon>
        <taxon>Alphaproteobacteria</taxon>
        <taxon>Rhodobacterales</taxon>
        <taxon>Paracoccaceae</taxon>
        <taxon>Pseudogemmobacter</taxon>
    </lineage>
</organism>
<dbReference type="RefSeq" id="WP_107674801.1">
    <property type="nucleotide sequence ID" value="NZ_PZKE01000033.1"/>
</dbReference>
<reference evidence="2 3" key="1">
    <citation type="submission" date="2018-03" db="EMBL/GenBank/DDBJ databases">
        <title>Rhodobacter blasticus.</title>
        <authorList>
            <person name="Meyer T.E."/>
            <person name="Miller S."/>
            <person name="Lodha T."/>
            <person name="Gandham S."/>
            <person name="Chintalapati S."/>
            <person name="Chintalapati V.R."/>
        </authorList>
    </citation>
    <scope>NUCLEOTIDE SEQUENCE [LARGE SCALE GENOMIC DNA]</scope>
    <source>
        <strain evidence="2 3">DSM 2131</strain>
    </source>
</reference>
<keyword evidence="2" id="KW-0547">Nucleotide-binding</keyword>
<keyword evidence="2" id="KW-0067">ATP-binding</keyword>
<dbReference type="GO" id="GO:0004386">
    <property type="term" value="F:helicase activity"/>
    <property type="evidence" value="ECO:0007669"/>
    <property type="project" value="UniProtKB-KW"/>
</dbReference>
<keyword evidence="1" id="KW-0812">Transmembrane</keyword>
<evidence type="ECO:0000256" key="1">
    <source>
        <dbReference type="SAM" id="Phobius"/>
    </source>
</evidence>
<keyword evidence="2" id="KW-0378">Hydrolase</keyword>
<proteinExistence type="predicted"/>
<dbReference type="PANTHER" id="PTHR37826">
    <property type="entry name" value="FLOTILLIN BAND_7_5 DOMAIN PROTEIN"/>
    <property type="match status" value="1"/>
</dbReference>
<evidence type="ECO:0000313" key="2">
    <source>
        <dbReference type="EMBL" id="PTE12689.1"/>
    </source>
</evidence>
<gene>
    <name evidence="2" type="ORF">C5F44_17100</name>
</gene>
<keyword evidence="1" id="KW-0472">Membrane</keyword>
<protein>
    <submittedName>
        <fullName evidence="2">Primosomal protein N' (Replication factor Y)-superfamily II helicase</fullName>
    </submittedName>
</protein>
<feature type="transmembrane region" description="Helical" evidence="1">
    <location>
        <begin position="130"/>
        <end position="148"/>
    </location>
</feature>
<keyword evidence="1" id="KW-1133">Transmembrane helix</keyword>
<comment type="caution">
    <text evidence="2">The sequence shown here is derived from an EMBL/GenBank/DDBJ whole genome shotgun (WGS) entry which is preliminary data.</text>
</comment>
<dbReference type="EMBL" id="PZKE01000033">
    <property type="protein sequence ID" value="PTE12689.1"/>
    <property type="molecule type" value="Genomic_DNA"/>
</dbReference>
<name>A0A2T4J455_FUSBL</name>
<dbReference type="Gene3D" id="2.20.28.30">
    <property type="entry name" value="RNA polymerase ii, chain L"/>
    <property type="match status" value="1"/>
</dbReference>
<dbReference type="Proteomes" id="UP000241362">
    <property type="component" value="Unassembled WGS sequence"/>
</dbReference>
<keyword evidence="2" id="KW-0347">Helicase</keyword>
<accession>A0A2T4J455</accession>
<keyword evidence="3" id="KW-1185">Reference proteome</keyword>
<dbReference type="PANTHER" id="PTHR37826:SF3">
    <property type="entry name" value="J DOMAIN-CONTAINING PROTEIN"/>
    <property type="match status" value="1"/>
</dbReference>
<feature type="transmembrane region" description="Helical" evidence="1">
    <location>
        <begin position="344"/>
        <end position="364"/>
    </location>
</feature>
<dbReference type="AlphaFoldDB" id="A0A2T4J455"/>
<evidence type="ECO:0000313" key="3">
    <source>
        <dbReference type="Proteomes" id="UP000241362"/>
    </source>
</evidence>